<dbReference type="EMBL" id="JAJSOW010000102">
    <property type="protein sequence ID" value="KAI9177184.1"/>
    <property type="molecule type" value="Genomic_DNA"/>
</dbReference>
<name>A0AAD5ITT8_ACENE</name>
<feature type="domain" description="Reverse transcriptase Ty1/copia-type" evidence="1">
    <location>
        <begin position="2"/>
        <end position="107"/>
    </location>
</feature>
<protein>
    <recommendedName>
        <fullName evidence="1">Reverse transcriptase Ty1/copia-type domain-containing protein</fullName>
    </recommendedName>
</protein>
<dbReference type="InterPro" id="IPR013103">
    <property type="entry name" value="RVT_2"/>
</dbReference>
<keyword evidence="3" id="KW-1185">Reference proteome</keyword>
<dbReference type="Proteomes" id="UP001064489">
    <property type="component" value="Chromosome 5"/>
</dbReference>
<proteinExistence type="predicted"/>
<comment type="caution">
    <text evidence="2">The sequence shown here is derived from an EMBL/GenBank/DDBJ whole genome shotgun (WGS) entry which is preliminary data.</text>
</comment>
<accession>A0AAD5ITT8</accession>
<evidence type="ECO:0000259" key="1">
    <source>
        <dbReference type="Pfam" id="PF07727"/>
    </source>
</evidence>
<evidence type="ECO:0000313" key="2">
    <source>
        <dbReference type="EMBL" id="KAI9177184.1"/>
    </source>
</evidence>
<sequence>MSYGFQMVEKDYFVYIKQDNDKYVILSLYVDDILLAGNSKEYVLAVKKWLSSNFEMKDMVEVTYILEVKITKDHSKKLLTLSQKPCIRKIFERFNMADCKPMDTPISKGQTLSLDMCPKTLQELDRMKNVPYSSFIGSLMYVTRPDICYAVEFVSIYQFNIG</sequence>
<dbReference type="Pfam" id="PF07727">
    <property type="entry name" value="RVT_2"/>
    <property type="match status" value="1"/>
</dbReference>
<dbReference type="AlphaFoldDB" id="A0AAD5ITT8"/>
<gene>
    <name evidence="2" type="ORF">LWI28_012036</name>
</gene>
<organism evidence="2 3">
    <name type="scientific">Acer negundo</name>
    <name type="common">Box elder</name>
    <dbReference type="NCBI Taxonomy" id="4023"/>
    <lineage>
        <taxon>Eukaryota</taxon>
        <taxon>Viridiplantae</taxon>
        <taxon>Streptophyta</taxon>
        <taxon>Embryophyta</taxon>
        <taxon>Tracheophyta</taxon>
        <taxon>Spermatophyta</taxon>
        <taxon>Magnoliopsida</taxon>
        <taxon>eudicotyledons</taxon>
        <taxon>Gunneridae</taxon>
        <taxon>Pentapetalae</taxon>
        <taxon>rosids</taxon>
        <taxon>malvids</taxon>
        <taxon>Sapindales</taxon>
        <taxon>Sapindaceae</taxon>
        <taxon>Hippocastanoideae</taxon>
        <taxon>Acereae</taxon>
        <taxon>Acer</taxon>
    </lineage>
</organism>
<evidence type="ECO:0000313" key="3">
    <source>
        <dbReference type="Proteomes" id="UP001064489"/>
    </source>
</evidence>
<reference evidence="2" key="1">
    <citation type="journal article" date="2022" name="Plant J.">
        <title>Strategies of tolerance reflected in two North American maple genomes.</title>
        <authorList>
            <person name="McEvoy S.L."/>
            <person name="Sezen U.U."/>
            <person name="Trouern-Trend A."/>
            <person name="McMahon S.M."/>
            <person name="Schaberg P.G."/>
            <person name="Yang J."/>
            <person name="Wegrzyn J.L."/>
            <person name="Swenson N.G."/>
        </authorList>
    </citation>
    <scope>NUCLEOTIDE SEQUENCE</scope>
    <source>
        <strain evidence="2">91603</strain>
    </source>
</reference>
<reference evidence="2" key="2">
    <citation type="submission" date="2023-02" db="EMBL/GenBank/DDBJ databases">
        <authorList>
            <person name="Swenson N.G."/>
            <person name="Wegrzyn J.L."/>
            <person name="Mcevoy S.L."/>
        </authorList>
    </citation>
    <scope>NUCLEOTIDE SEQUENCE</scope>
    <source>
        <strain evidence="2">91603</strain>
        <tissue evidence="2">Leaf</tissue>
    </source>
</reference>